<dbReference type="InterPro" id="IPR036388">
    <property type="entry name" value="WH-like_DNA-bd_sf"/>
</dbReference>
<dbReference type="GO" id="GO:0005737">
    <property type="term" value="C:cytoplasm"/>
    <property type="evidence" value="ECO:0007669"/>
    <property type="project" value="TreeGrafter"/>
</dbReference>
<dbReference type="Pfam" id="PF16124">
    <property type="entry name" value="RecQ_Zn_bind"/>
    <property type="match status" value="1"/>
</dbReference>
<sequence length="632" mass="73078">MENEPLYTLKKYWGYDNFRNSQEAVIKSVLEGNDTLALLPTGGGKSITFQVPAMMRKGICIVVSPLIALMTDQVEALKNREIRALSLAGGLPYPELERLLNNALYGQYKFLYLSPERLQQEVVRNYLKVMPINLIVIDEAHCVSLWGKDFRPAYLQCKWLKEQFPNIPLLALTASATLQVQQDILHQLGIEKANVISTSLARPNIAYKVYKVKSKFHHLLQLLRTTEGTAIIYLRSRNACVQLARLLENHNISATYFHGGIPAEEKNNKLSMWLLNDVRVMVATNAFGMGIDKPDVRWVIHWDIPQTLEDYFQEAGRAGRDGNPAEAIVFYNEVDIKNAEKLLNEYLIDIPYLKIVYSKLNSYFQIAIGEGTENTYSFLFPDFCKRYNLLPLKTYNALQVLDRFSIISFNHHFYNKVTFQMKATPEQLVKYITTHRYIKNITIYLMRCYELIFHFPVELEMAKLMERTEKSHKEIMGYLETLHNDGIGVLKCETADIQIIFNVPRDDDRTINSIGKHIKEYNHSKRLLQNKVYQYLEDENTCRSIFLLEYFGEKNGKPCGICSNCVTQMHSPKTNKQKIEADILQLLSSKPFNCNDLINTLPYSDQQINTVLDELFAMKKITFNIFNELYLK</sequence>
<dbReference type="GO" id="GO:0030894">
    <property type="term" value="C:replisome"/>
    <property type="evidence" value="ECO:0007669"/>
    <property type="project" value="TreeGrafter"/>
</dbReference>
<dbReference type="SUPFAM" id="SSF52540">
    <property type="entry name" value="P-loop containing nucleoside triphosphate hydrolases"/>
    <property type="match status" value="1"/>
</dbReference>
<evidence type="ECO:0000256" key="5">
    <source>
        <dbReference type="ARBA" id="ARBA00022806"/>
    </source>
</evidence>
<dbReference type="EMBL" id="CP022022">
    <property type="protein sequence ID" value="ASF43155.1"/>
    <property type="molecule type" value="Genomic_DNA"/>
</dbReference>
<dbReference type="GO" id="GO:0016787">
    <property type="term" value="F:hydrolase activity"/>
    <property type="evidence" value="ECO:0007669"/>
    <property type="project" value="UniProtKB-KW"/>
</dbReference>
<dbReference type="NCBIfam" id="TIGR00614">
    <property type="entry name" value="recQ_fam"/>
    <property type="match status" value="1"/>
</dbReference>
<dbReference type="GO" id="GO:0005524">
    <property type="term" value="F:ATP binding"/>
    <property type="evidence" value="ECO:0007669"/>
    <property type="project" value="UniProtKB-KW"/>
</dbReference>
<dbReference type="EC" id="5.6.2.4" evidence="10"/>
<proteinExistence type="inferred from homology"/>
<evidence type="ECO:0000256" key="12">
    <source>
        <dbReference type="ARBA" id="ARBA00044550"/>
    </source>
</evidence>
<dbReference type="PROSITE" id="PS51194">
    <property type="entry name" value="HELICASE_CTER"/>
    <property type="match status" value="1"/>
</dbReference>
<keyword evidence="6" id="KW-0067">ATP-binding</keyword>
<dbReference type="GO" id="GO:0046872">
    <property type="term" value="F:metal ion binding"/>
    <property type="evidence" value="ECO:0007669"/>
    <property type="project" value="UniProtKB-KW"/>
</dbReference>
<organism evidence="15 16">
    <name type="scientific">Capnocytophaga endodontalis</name>
    <dbReference type="NCBI Taxonomy" id="2708117"/>
    <lineage>
        <taxon>Bacteria</taxon>
        <taxon>Pseudomonadati</taxon>
        <taxon>Bacteroidota</taxon>
        <taxon>Flavobacteriia</taxon>
        <taxon>Flavobacteriales</taxon>
        <taxon>Flavobacteriaceae</taxon>
        <taxon>Capnocytophaga</taxon>
    </lineage>
</organism>
<dbReference type="PANTHER" id="PTHR13710">
    <property type="entry name" value="DNA HELICASE RECQ FAMILY MEMBER"/>
    <property type="match status" value="1"/>
</dbReference>
<comment type="similarity">
    <text evidence="1">Belongs to the helicase family. RecQ subfamily.</text>
</comment>
<comment type="catalytic activity">
    <reaction evidence="9">
        <text>Couples ATP hydrolysis with the unwinding of duplex DNA by translocating in the 3'-5' direction.</text>
        <dbReference type="EC" id="5.6.2.4"/>
    </reaction>
</comment>
<dbReference type="Proteomes" id="UP000197007">
    <property type="component" value="Chromosome"/>
</dbReference>
<dbReference type="InterPro" id="IPR014001">
    <property type="entry name" value="Helicase_ATP-bd"/>
</dbReference>
<evidence type="ECO:0000256" key="10">
    <source>
        <dbReference type="ARBA" id="ARBA00034808"/>
    </source>
</evidence>
<dbReference type="Pfam" id="PF00270">
    <property type="entry name" value="DEAD"/>
    <property type="match status" value="1"/>
</dbReference>
<dbReference type="PROSITE" id="PS51192">
    <property type="entry name" value="HELICASE_ATP_BIND_1"/>
    <property type="match status" value="1"/>
</dbReference>
<evidence type="ECO:0000256" key="6">
    <source>
        <dbReference type="ARBA" id="ARBA00022840"/>
    </source>
</evidence>
<dbReference type="GO" id="GO:0043590">
    <property type="term" value="C:bacterial nucleoid"/>
    <property type="evidence" value="ECO:0007669"/>
    <property type="project" value="TreeGrafter"/>
</dbReference>
<evidence type="ECO:0000256" key="7">
    <source>
        <dbReference type="ARBA" id="ARBA00023125"/>
    </source>
</evidence>
<evidence type="ECO:0000313" key="16">
    <source>
        <dbReference type="Proteomes" id="UP000197007"/>
    </source>
</evidence>
<keyword evidence="4" id="KW-0378">Hydrolase</keyword>
<evidence type="ECO:0000256" key="2">
    <source>
        <dbReference type="ARBA" id="ARBA00022723"/>
    </source>
</evidence>
<evidence type="ECO:0000256" key="8">
    <source>
        <dbReference type="ARBA" id="ARBA00023235"/>
    </source>
</evidence>
<keyword evidence="8" id="KW-0413">Isomerase</keyword>
<feature type="domain" description="Helicase ATP-binding" evidence="13">
    <location>
        <begin position="26"/>
        <end position="194"/>
    </location>
</feature>
<dbReference type="InterPro" id="IPR001650">
    <property type="entry name" value="Helicase_C-like"/>
</dbReference>
<gene>
    <name evidence="15" type="ORF">CBG49_08755</name>
</gene>
<keyword evidence="2" id="KW-0479">Metal-binding</keyword>
<dbReference type="PANTHER" id="PTHR13710:SF105">
    <property type="entry name" value="ATP-DEPENDENT DNA HELICASE Q1"/>
    <property type="match status" value="1"/>
</dbReference>
<accession>A0A1Z4BPE5</accession>
<evidence type="ECO:0000313" key="15">
    <source>
        <dbReference type="EMBL" id="ASF43155.1"/>
    </source>
</evidence>
<dbReference type="InterPro" id="IPR032284">
    <property type="entry name" value="RecQ_Zn-bd"/>
</dbReference>
<dbReference type="GO" id="GO:0003677">
    <property type="term" value="F:DNA binding"/>
    <property type="evidence" value="ECO:0007669"/>
    <property type="project" value="UniProtKB-KW"/>
</dbReference>
<keyword evidence="3" id="KW-0547">Nucleotide-binding</keyword>
<dbReference type="GO" id="GO:0006310">
    <property type="term" value="P:DNA recombination"/>
    <property type="evidence" value="ECO:0007669"/>
    <property type="project" value="InterPro"/>
</dbReference>
<dbReference type="CDD" id="cd17920">
    <property type="entry name" value="DEXHc_RecQ"/>
    <property type="match status" value="1"/>
</dbReference>
<keyword evidence="7" id="KW-0238">DNA-binding</keyword>
<protein>
    <recommendedName>
        <fullName evidence="11">ATP-dependent DNA helicase RecQ</fullName>
        <ecNumber evidence="10">5.6.2.4</ecNumber>
    </recommendedName>
    <alternativeName>
        <fullName evidence="12">DNA 3'-5' helicase RecQ</fullName>
    </alternativeName>
</protein>
<dbReference type="SMART" id="SM00490">
    <property type="entry name" value="HELICc"/>
    <property type="match status" value="1"/>
</dbReference>
<evidence type="ECO:0000259" key="14">
    <source>
        <dbReference type="PROSITE" id="PS51194"/>
    </source>
</evidence>
<name>A0A1Z4BPE5_9FLAO</name>
<dbReference type="KEGG" id="capn:CBG49_08755"/>
<dbReference type="RefSeq" id="WP_088594197.1">
    <property type="nucleotide sequence ID" value="NZ_CP022022.1"/>
</dbReference>
<dbReference type="FunFam" id="3.40.50.300:FF:001389">
    <property type="entry name" value="ATP-dependent DNA helicase RecQ"/>
    <property type="match status" value="1"/>
</dbReference>
<dbReference type="GO" id="GO:0043138">
    <property type="term" value="F:3'-5' DNA helicase activity"/>
    <property type="evidence" value="ECO:0007669"/>
    <property type="project" value="UniProtKB-EC"/>
</dbReference>
<dbReference type="InterPro" id="IPR027417">
    <property type="entry name" value="P-loop_NTPase"/>
</dbReference>
<evidence type="ECO:0000256" key="3">
    <source>
        <dbReference type="ARBA" id="ARBA00022741"/>
    </source>
</evidence>
<evidence type="ECO:0000256" key="4">
    <source>
        <dbReference type="ARBA" id="ARBA00022801"/>
    </source>
</evidence>
<dbReference type="Gene3D" id="1.10.10.10">
    <property type="entry name" value="Winged helix-like DNA-binding domain superfamily/Winged helix DNA-binding domain"/>
    <property type="match status" value="1"/>
</dbReference>
<evidence type="ECO:0000256" key="9">
    <source>
        <dbReference type="ARBA" id="ARBA00034617"/>
    </source>
</evidence>
<dbReference type="GO" id="GO:0006281">
    <property type="term" value="P:DNA repair"/>
    <property type="evidence" value="ECO:0007669"/>
    <property type="project" value="TreeGrafter"/>
</dbReference>
<evidence type="ECO:0000256" key="1">
    <source>
        <dbReference type="ARBA" id="ARBA00005446"/>
    </source>
</evidence>
<feature type="domain" description="Helicase C-terminal" evidence="14">
    <location>
        <begin position="218"/>
        <end position="361"/>
    </location>
</feature>
<dbReference type="Pfam" id="PF00271">
    <property type="entry name" value="Helicase_C"/>
    <property type="match status" value="1"/>
</dbReference>
<dbReference type="AlphaFoldDB" id="A0A1Z4BPE5"/>
<dbReference type="SMART" id="SM00487">
    <property type="entry name" value="DEXDc"/>
    <property type="match status" value="1"/>
</dbReference>
<dbReference type="Gene3D" id="3.40.50.300">
    <property type="entry name" value="P-loop containing nucleotide triphosphate hydrolases"/>
    <property type="match status" value="2"/>
</dbReference>
<dbReference type="InterPro" id="IPR004589">
    <property type="entry name" value="DNA_helicase_ATP-dep_RecQ"/>
</dbReference>
<evidence type="ECO:0000256" key="11">
    <source>
        <dbReference type="ARBA" id="ARBA00044535"/>
    </source>
</evidence>
<reference evidence="16" key="1">
    <citation type="submission" date="2017-06" db="EMBL/GenBank/DDBJ databases">
        <title>Complete genome sequence of Capnocytophaga sp. KCOM 1579 (=ChDC OS43) isolated from a human refractory periapical abscess lesion.</title>
        <authorList>
            <person name="Kook J.-K."/>
            <person name="Park S.-N."/>
            <person name="Lim Y.K."/>
            <person name="Roh H."/>
        </authorList>
    </citation>
    <scope>NUCLEOTIDE SEQUENCE [LARGE SCALE GENOMIC DNA]</scope>
    <source>
        <strain evidence="16">ChDC OS43</strain>
    </source>
</reference>
<dbReference type="InterPro" id="IPR011545">
    <property type="entry name" value="DEAD/DEAH_box_helicase_dom"/>
</dbReference>
<keyword evidence="5" id="KW-0347">Helicase</keyword>
<keyword evidence="16" id="KW-1185">Reference proteome</keyword>
<evidence type="ECO:0000259" key="13">
    <source>
        <dbReference type="PROSITE" id="PS51192"/>
    </source>
</evidence>
<dbReference type="GO" id="GO:0009378">
    <property type="term" value="F:four-way junction helicase activity"/>
    <property type="evidence" value="ECO:0007669"/>
    <property type="project" value="TreeGrafter"/>
</dbReference>